<sequence length="71" mass="7762">MSDDATLSAFAESTDADGGEDGESEPDRARDTGTDLSTYAWGSYACRRCGNEVERVWRDDGDLVCSDCKSW</sequence>
<name>L9XTE5_9EURY</name>
<dbReference type="InterPro" id="IPR055995">
    <property type="entry name" value="DUF7573"/>
</dbReference>
<dbReference type="Proteomes" id="UP000011531">
    <property type="component" value="Unassembled WGS sequence"/>
</dbReference>
<dbReference type="OrthoDB" id="157634at2157"/>
<accession>L9XTE5</accession>
<dbReference type="SUPFAM" id="SSF57802">
    <property type="entry name" value="Rubredoxin-like"/>
    <property type="match status" value="1"/>
</dbReference>
<organism evidence="3 4">
    <name type="scientific">Natronococcus jeotgali DSM 18795</name>
    <dbReference type="NCBI Taxonomy" id="1227498"/>
    <lineage>
        <taxon>Archaea</taxon>
        <taxon>Methanobacteriati</taxon>
        <taxon>Methanobacteriota</taxon>
        <taxon>Stenosarchaea group</taxon>
        <taxon>Halobacteria</taxon>
        <taxon>Halobacteriales</taxon>
        <taxon>Natrialbaceae</taxon>
        <taxon>Natronococcus</taxon>
    </lineage>
</organism>
<feature type="domain" description="DUF7573" evidence="2">
    <location>
        <begin position="36"/>
        <end position="71"/>
    </location>
</feature>
<evidence type="ECO:0000313" key="3">
    <source>
        <dbReference type="EMBL" id="ELY65054.1"/>
    </source>
</evidence>
<reference evidence="3 4" key="1">
    <citation type="journal article" date="2014" name="PLoS Genet.">
        <title>Phylogenetically driven sequencing of extremely halophilic archaea reveals strategies for static and dynamic osmo-response.</title>
        <authorList>
            <person name="Becker E.A."/>
            <person name="Seitzer P.M."/>
            <person name="Tritt A."/>
            <person name="Larsen D."/>
            <person name="Krusor M."/>
            <person name="Yao A.I."/>
            <person name="Wu D."/>
            <person name="Madern D."/>
            <person name="Eisen J.A."/>
            <person name="Darling A.E."/>
            <person name="Facciotti M.T."/>
        </authorList>
    </citation>
    <scope>NUCLEOTIDE SEQUENCE [LARGE SCALE GENOMIC DNA]</scope>
    <source>
        <strain evidence="3 4">DSM 18795</strain>
    </source>
</reference>
<protein>
    <recommendedName>
        <fullName evidence="2">DUF7573 domain-containing protein</fullName>
    </recommendedName>
</protein>
<gene>
    <name evidence="3" type="ORF">C492_04173</name>
</gene>
<proteinExistence type="predicted"/>
<dbReference type="RefSeq" id="WP_008420700.1">
    <property type="nucleotide sequence ID" value="NZ_AOIA01000026.1"/>
</dbReference>
<evidence type="ECO:0000259" key="2">
    <source>
        <dbReference type="Pfam" id="PF24458"/>
    </source>
</evidence>
<evidence type="ECO:0000256" key="1">
    <source>
        <dbReference type="SAM" id="MobiDB-lite"/>
    </source>
</evidence>
<keyword evidence="4" id="KW-1185">Reference proteome</keyword>
<comment type="caution">
    <text evidence="3">The sequence shown here is derived from an EMBL/GenBank/DDBJ whole genome shotgun (WGS) entry which is preliminary data.</text>
</comment>
<evidence type="ECO:0000313" key="4">
    <source>
        <dbReference type="Proteomes" id="UP000011531"/>
    </source>
</evidence>
<feature type="compositionally biased region" description="Acidic residues" evidence="1">
    <location>
        <begin position="14"/>
        <end position="24"/>
    </location>
</feature>
<dbReference type="EMBL" id="AOIA01000026">
    <property type="protein sequence ID" value="ELY65054.1"/>
    <property type="molecule type" value="Genomic_DNA"/>
</dbReference>
<dbReference type="STRING" id="1227498.C492_04173"/>
<feature type="region of interest" description="Disordered" evidence="1">
    <location>
        <begin position="1"/>
        <end position="35"/>
    </location>
</feature>
<dbReference type="Pfam" id="PF24458">
    <property type="entry name" value="DUF7573"/>
    <property type="match status" value="1"/>
</dbReference>
<dbReference type="AlphaFoldDB" id="L9XTE5"/>